<keyword evidence="2" id="KW-1185">Reference proteome</keyword>
<evidence type="ECO:0000313" key="1">
    <source>
        <dbReference type="EMBL" id="KIY47438.1"/>
    </source>
</evidence>
<gene>
    <name evidence="1" type="ORF">FISHEDRAFT_59715</name>
</gene>
<dbReference type="EMBL" id="KN881942">
    <property type="protein sequence ID" value="KIY47438.1"/>
    <property type="molecule type" value="Genomic_DNA"/>
</dbReference>
<reference evidence="1 2" key="1">
    <citation type="journal article" date="2015" name="Fungal Genet. Biol.">
        <title>Evolution of novel wood decay mechanisms in Agaricales revealed by the genome sequences of Fistulina hepatica and Cylindrobasidium torrendii.</title>
        <authorList>
            <person name="Floudas D."/>
            <person name="Held B.W."/>
            <person name="Riley R."/>
            <person name="Nagy L.G."/>
            <person name="Koehler G."/>
            <person name="Ransdell A.S."/>
            <person name="Younus H."/>
            <person name="Chow J."/>
            <person name="Chiniquy J."/>
            <person name="Lipzen A."/>
            <person name="Tritt A."/>
            <person name="Sun H."/>
            <person name="Haridas S."/>
            <person name="LaButti K."/>
            <person name="Ohm R.A."/>
            <person name="Kues U."/>
            <person name="Blanchette R.A."/>
            <person name="Grigoriev I.V."/>
            <person name="Minto R.E."/>
            <person name="Hibbett D.S."/>
        </authorList>
    </citation>
    <scope>NUCLEOTIDE SEQUENCE [LARGE SCALE GENOMIC DNA]</scope>
    <source>
        <strain evidence="1 2">ATCC 64428</strain>
    </source>
</reference>
<name>A0A0D7A9E4_9AGAR</name>
<organism evidence="1 2">
    <name type="scientific">Fistulina hepatica ATCC 64428</name>
    <dbReference type="NCBI Taxonomy" id="1128425"/>
    <lineage>
        <taxon>Eukaryota</taxon>
        <taxon>Fungi</taxon>
        <taxon>Dikarya</taxon>
        <taxon>Basidiomycota</taxon>
        <taxon>Agaricomycotina</taxon>
        <taxon>Agaricomycetes</taxon>
        <taxon>Agaricomycetidae</taxon>
        <taxon>Agaricales</taxon>
        <taxon>Fistulinaceae</taxon>
        <taxon>Fistulina</taxon>
    </lineage>
</organism>
<proteinExistence type="predicted"/>
<accession>A0A0D7A9E4</accession>
<sequence>MSQTRKTTSLQPHEQPDVEEESTYSWYPYRLEVMKTRTYWHSPVHSHGNRQLYKHLTSLRAERGELFQTRLWRSMRHTDQSRQSSPFDGSDGIDACLSRAALRVQRTFILASLRSGIHAILQLIQRESDAHLLAARVIWEKEAAASLQEQETRLLSQVVQRDGELDIARRREKELFSTVERLTRNGNALSIVARELCRRATSEEEYRHTEEVEALFEDFRQTQTIANERAEKIALLERQLEVLSFYCCLPKSWRPRSNRSNG</sequence>
<dbReference type="AlphaFoldDB" id="A0A0D7A9E4"/>
<dbReference type="Proteomes" id="UP000054144">
    <property type="component" value="Unassembled WGS sequence"/>
</dbReference>
<protein>
    <submittedName>
        <fullName evidence="1">Uncharacterized protein</fullName>
    </submittedName>
</protein>
<evidence type="ECO:0000313" key="2">
    <source>
        <dbReference type="Proteomes" id="UP000054144"/>
    </source>
</evidence>